<dbReference type="RefSeq" id="WP_198734649.1">
    <property type="nucleotide sequence ID" value="NZ_JAEINH010000015.1"/>
</dbReference>
<dbReference type="PROSITE" id="PS51257">
    <property type="entry name" value="PROKAR_LIPOPROTEIN"/>
    <property type="match status" value="1"/>
</dbReference>
<reference evidence="3" key="1">
    <citation type="submission" date="2020-12" db="EMBL/GenBank/DDBJ databases">
        <title>Sanguibacter suaedae sp. nov., isolated from Suaeda aralocaspica.</title>
        <authorList>
            <person name="Ma Q."/>
        </authorList>
    </citation>
    <scope>NUCLEOTIDE SEQUENCE</scope>
    <source>
        <strain evidence="3">YZGR15</strain>
    </source>
</reference>
<keyword evidence="1" id="KW-0732">Signal</keyword>
<evidence type="ECO:0000259" key="2">
    <source>
        <dbReference type="Pfam" id="PF26366"/>
    </source>
</evidence>
<sequence length="331" mass="34318">MNGVRRHRALVPLAAAALLLAACTPDLPTVEVDPDTTVGPVLSVSQDAEIHAAIGSALEEATAAVDPGTLEARVTGPALALRKAELTVASAAGNTDNVTEIPTVVQSRVIPATDDWPRTAFSVTERPQNLQTERLLVTEQLSPREPYKLWAWVRLFPGVTLPTFPTPEAGTEPVQIDDASLSISPGEALTHYVDVLNNGDASQYVGEFAADPFRDQINARRELRTADAATISGTYTLAFQASEGEVRALRTADGGALVVGQITSTETLAGEEGAVINPSATDAAFTGGAAPSNSLTTGRTAVVAVHVPPAGSADQLTLVGSEILTTSASVP</sequence>
<evidence type="ECO:0000256" key="1">
    <source>
        <dbReference type="SAM" id="SignalP"/>
    </source>
</evidence>
<name>A0A934IFL0_9MICO</name>
<protein>
    <recommendedName>
        <fullName evidence="2">DUF8094 domain-containing protein</fullName>
    </recommendedName>
</protein>
<feature type="signal peptide" evidence="1">
    <location>
        <begin position="1"/>
        <end position="21"/>
    </location>
</feature>
<comment type="caution">
    <text evidence="3">The sequence shown here is derived from an EMBL/GenBank/DDBJ whole genome shotgun (WGS) entry which is preliminary data.</text>
</comment>
<proteinExistence type="predicted"/>
<organism evidence="3 4">
    <name type="scientific">Sanguibacter suaedae</name>
    <dbReference type="NCBI Taxonomy" id="2795737"/>
    <lineage>
        <taxon>Bacteria</taxon>
        <taxon>Bacillati</taxon>
        <taxon>Actinomycetota</taxon>
        <taxon>Actinomycetes</taxon>
        <taxon>Micrococcales</taxon>
        <taxon>Sanguibacteraceae</taxon>
        <taxon>Sanguibacter</taxon>
    </lineage>
</organism>
<evidence type="ECO:0000313" key="3">
    <source>
        <dbReference type="EMBL" id="MBI9116079.1"/>
    </source>
</evidence>
<dbReference type="Pfam" id="PF26366">
    <property type="entry name" value="DUF8094"/>
    <property type="match status" value="1"/>
</dbReference>
<dbReference type="EMBL" id="JAEINH010000015">
    <property type="protein sequence ID" value="MBI9116079.1"/>
    <property type="molecule type" value="Genomic_DNA"/>
</dbReference>
<dbReference type="AlphaFoldDB" id="A0A934IFL0"/>
<dbReference type="InterPro" id="IPR058407">
    <property type="entry name" value="DUF8094"/>
</dbReference>
<feature type="domain" description="DUF8094" evidence="2">
    <location>
        <begin position="58"/>
        <end position="321"/>
    </location>
</feature>
<feature type="chain" id="PRO_5039591354" description="DUF8094 domain-containing protein" evidence="1">
    <location>
        <begin position="22"/>
        <end position="331"/>
    </location>
</feature>
<gene>
    <name evidence="3" type="ORF">JAV76_13755</name>
</gene>
<dbReference type="Proteomes" id="UP000602087">
    <property type="component" value="Unassembled WGS sequence"/>
</dbReference>
<evidence type="ECO:0000313" key="4">
    <source>
        <dbReference type="Proteomes" id="UP000602087"/>
    </source>
</evidence>
<keyword evidence="4" id="KW-1185">Reference proteome</keyword>
<accession>A0A934IFL0</accession>